<dbReference type="EMBL" id="JAPZBT010000001">
    <property type="protein sequence ID" value="KAJ5385131.1"/>
    <property type="molecule type" value="Genomic_DNA"/>
</dbReference>
<evidence type="ECO:0000256" key="8">
    <source>
        <dbReference type="SAM" id="MobiDB-lite"/>
    </source>
</evidence>
<dbReference type="InterPro" id="IPR036259">
    <property type="entry name" value="MFS_trans_sf"/>
</dbReference>
<feature type="transmembrane region" description="Helical" evidence="9">
    <location>
        <begin position="422"/>
        <end position="445"/>
    </location>
</feature>
<comment type="subcellular location">
    <subcellularLocation>
        <location evidence="1">Cell membrane</location>
        <topology evidence="1">Multi-pass membrane protein</topology>
    </subcellularLocation>
</comment>
<dbReference type="OrthoDB" id="3936150at2759"/>
<dbReference type="RefSeq" id="XP_056584907.1">
    <property type="nucleotide sequence ID" value="XM_056720772.1"/>
</dbReference>
<proteinExistence type="inferred from homology"/>
<feature type="transmembrane region" description="Helical" evidence="9">
    <location>
        <begin position="558"/>
        <end position="580"/>
    </location>
</feature>
<feature type="transmembrane region" description="Helical" evidence="9">
    <location>
        <begin position="274"/>
        <end position="298"/>
    </location>
</feature>
<keyword evidence="2" id="KW-0813">Transport</keyword>
<name>A0A9W9SV84_9EURO</name>
<dbReference type="PROSITE" id="PS50850">
    <property type="entry name" value="MFS"/>
    <property type="match status" value="1"/>
</dbReference>
<evidence type="ECO:0000259" key="10">
    <source>
        <dbReference type="PROSITE" id="PS50850"/>
    </source>
</evidence>
<feature type="transmembrane region" description="Helical" evidence="9">
    <location>
        <begin position="375"/>
        <end position="402"/>
    </location>
</feature>
<feature type="transmembrane region" description="Helical" evidence="9">
    <location>
        <begin position="149"/>
        <end position="168"/>
    </location>
</feature>
<feature type="transmembrane region" description="Helical" evidence="9">
    <location>
        <begin position="497"/>
        <end position="518"/>
    </location>
</feature>
<gene>
    <name evidence="11" type="ORF">N7517_003042</name>
</gene>
<dbReference type="SUPFAM" id="SSF103473">
    <property type="entry name" value="MFS general substrate transporter"/>
    <property type="match status" value="1"/>
</dbReference>
<feature type="transmembrane region" description="Helical" evidence="9">
    <location>
        <begin position="530"/>
        <end position="552"/>
    </location>
</feature>
<feature type="transmembrane region" description="Helical" evidence="9">
    <location>
        <begin position="188"/>
        <end position="205"/>
    </location>
</feature>
<accession>A0A9W9SV84</accession>
<feature type="transmembrane region" description="Helical" evidence="9">
    <location>
        <begin position="310"/>
        <end position="338"/>
    </location>
</feature>
<keyword evidence="6 9" id="KW-0472">Membrane</keyword>
<comment type="similarity">
    <text evidence="7">Belongs to the major facilitator superfamily. DHA1 family. Polyamines/proton antiporter (TC 2.A.1.2.16) subfamily.</text>
</comment>
<feature type="compositionally biased region" description="Polar residues" evidence="8">
    <location>
        <begin position="100"/>
        <end position="112"/>
    </location>
</feature>
<organism evidence="11 12">
    <name type="scientific">Penicillium concentricum</name>
    <dbReference type="NCBI Taxonomy" id="293559"/>
    <lineage>
        <taxon>Eukaryota</taxon>
        <taxon>Fungi</taxon>
        <taxon>Dikarya</taxon>
        <taxon>Ascomycota</taxon>
        <taxon>Pezizomycotina</taxon>
        <taxon>Eurotiomycetes</taxon>
        <taxon>Eurotiomycetidae</taxon>
        <taxon>Eurotiales</taxon>
        <taxon>Aspergillaceae</taxon>
        <taxon>Penicillium</taxon>
    </lineage>
</organism>
<feature type="region of interest" description="Disordered" evidence="8">
    <location>
        <begin position="90"/>
        <end position="119"/>
    </location>
</feature>
<evidence type="ECO:0000256" key="4">
    <source>
        <dbReference type="ARBA" id="ARBA00022692"/>
    </source>
</evidence>
<feature type="transmembrane region" description="Helical" evidence="9">
    <location>
        <begin position="466"/>
        <end position="485"/>
    </location>
</feature>
<dbReference type="GeneID" id="81459955"/>
<dbReference type="Gene3D" id="1.20.1250.20">
    <property type="entry name" value="MFS general substrate transporter like domains"/>
    <property type="match status" value="1"/>
</dbReference>
<comment type="caution">
    <text evidence="11">The sequence shown here is derived from an EMBL/GenBank/DDBJ whole genome shotgun (WGS) entry which is preliminary data.</text>
</comment>
<keyword evidence="5 9" id="KW-1133">Transmembrane helix</keyword>
<dbReference type="InterPro" id="IPR011701">
    <property type="entry name" value="MFS"/>
</dbReference>
<evidence type="ECO:0000313" key="12">
    <source>
        <dbReference type="Proteomes" id="UP001147752"/>
    </source>
</evidence>
<feature type="domain" description="Major facilitator superfamily (MFS) profile" evidence="10">
    <location>
        <begin position="151"/>
        <end position="583"/>
    </location>
</feature>
<sequence length="598" mass="67465">MESIRQHRRIRRKIEQQFVTKHEKPEDVWTHEGRYYYREGEIHTEPREPTDDLGATRRREHGHRTFITGPSLQPRHTVRSHIEREGDVEGAEYDPGITNEPHTINSEETLGNTPDIMVTGVERPRPGYPLTDSDCDTMDPHNWPLKCRVWTTIITSLTGCVIFWSSTIDSTALTSTKKLFHTSFEVETLPTAMFLIGAGVGALATGPISEVVGRTPVYIPTMIGFMLFDMGAGLSQNVIQRTVCRGLAGLFGSAPAVIAAASIVDIWSRIERVYIFPIFSIIIFTGPLVGPVPGAFAVHAKSAGWRWVDWMTIILAGLVLVPVLLFLPETYSPILLYWKAKELRRLTGDDRYRSPLEFRKATFAQRMRTSLYRPLVLFVTEPIIMIHSLSLSLLFLILYTFIAGYVSIYEKANNFSATSTALAFLAIEVGVLLSALTLPISMWLLRRAIYRSRARGQKRPDPEISLYMAMFGAPFIPISLFWMAWTARLSISFWSPLIASVFYGFGTLCVFVSAYQYVADAFEEHAASALSCLQMTRLVAAGVMAIIAEIMYSNLGVAWTLTLLGCLSLLFLPIPYLLYWKGYKIRTWSRYARRNEQG</sequence>
<evidence type="ECO:0000256" key="6">
    <source>
        <dbReference type="ARBA" id="ARBA00023136"/>
    </source>
</evidence>
<reference evidence="11" key="2">
    <citation type="journal article" date="2023" name="IMA Fungus">
        <title>Comparative genomic study of the Penicillium genus elucidates a diverse pangenome and 15 lateral gene transfer events.</title>
        <authorList>
            <person name="Petersen C."/>
            <person name="Sorensen T."/>
            <person name="Nielsen M.R."/>
            <person name="Sondergaard T.E."/>
            <person name="Sorensen J.L."/>
            <person name="Fitzpatrick D.A."/>
            <person name="Frisvad J.C."/>
            <person name="Nielsen K.L."/>
        </authorList>
    </citation>
    <scope>NUCLEOTIDE SEQUENCE</scope>
    <source>
        <strain evidence="11">IBT 3081</strain>
    </source>
</reference>
<dbReference type="Pfam" id="PF07690">
    <property type="entry name" value="MFS_1"/>
    <property type="match status" value="1"/>
</dbReference>
<evidence type="ECO:0000256" key="2">
    <source>
        <dbReference type="ARBA" id="ARBA00022448"/>
    </source>
</evidence>
<dbReference type="GO" id="GO:0005886">
    <property type="term" value="C:plasma membrane"/>
    <property type="evidence" value="ECO:0007669"/>
    <property type="project" value="UniProtKB-SubCell"/>
</dbReference>
<dbReference type="PANTHER" id="PTHR23502:SF186">
    <property type="entry name" value="MAJOR FACILITATOR SUPERFAMILY (MFS) PROFILE DOMAIN-CONTAINING PROTEIN"/>
    <property type="match status" value="1"/>
</dbReference>
<evidence type="ECO:0000256" key="9">
    <source>
        <dbReference type="SAM" id="Phobius"/>
    </source>
</evidence>
<dbReference type="InterPro" id="IPR020846">
    <property type="entry name" value="MFS_dom"/>
</dbReference>
<dbReference type="PANTHER" id="PTHR23502">
    <property type="entry name" value="MAJOR FACILITATOR SUPERFAMILY"/>
    <property type="match status" value="1"/>
</dbReference>
<keyword evidence="12" id="KW-1185">Reference proteome</keyword>
<evidence type="ECO:0000256" key="7">
    <source>
        <dbReference type="ARBA" id="ARBA00038459"/>
    </source>
</evidence>
<keyword evidence="4 9" id="KW-0812">Transmembrane</keyword>
<evidence type="ECO:0000256" key="3">
    <source>
        <dbReference type="ARBA" id="ARBA00022475"/>
    </source>
</evidence>
<keyword evidence="3" id="KW-1003">Cell membrane</keyword>
<evidence type="ECO:0000313" key="11">
    <source>
        <dbReference type="EMBL" id="KAJ5385131.1"/>
    </source>
</evidence>
<evidence type="ECO:0000256" key="1">
    <source>
        <dbReference type="ARBA" id="ARBA00004651"/>
    </source>
</evidence>
<dbReference type="GO" id="GO:0022857">
    <property type="term" value="F:transmembrane transporter activity"/>
    <property type="evidence" value="ECO:0007669"/>
    <property type="project" value="InterPro"/>
</dbReference>
<dbReference type="AlphaFoldDB" id="A0A9W9SV84"/>
<evidence type="ECO:0000256" key="5">
    <source>
        <dbReference type="ARBA" id="ARBA00022989"/>
    </source>
</evidence>
<dbReference type="Proteomes" id="UP001147752">
    <property type="component" value="Unassembled WGS sequence"/>
</dbReference>
<reference evidence="11" key="1">
    <citation type="submission" date="2022-12" db="EMBL/GenBank/DDBJ databases">
        <authorList>
            <person name="Petersen C."/>
        </authorList>
    </citation>
    <scope>NUCLEOTIDE SEQUENCE</scope>
    <source>
        <strain evidence="11">IBT 3081</strain>
    </source>
</reference>
<protein>
    <submittedName>
        <fullName evidence="11">Major facilitator superfamily domain general substrate transporter</fullName>
    </submittedName>
</protein>